<dbReference type="Gene3D" id="1.10.1130.10">
    <property type="entry name" value="Flavocytochrome C3, Chain A"/>
    <property type="match status" value="1"/>
</dbReference>
<protein>
    <recommendedName>
        <fullName evidence="3">Cytochrome c-552/4 domain-containing protein</fullName>
    </recommendedName>
</protein>
<evidence type="ECO:0000313" key="5">
    <source>
        <dbReference type="Proteomes" id="UP000316598"/>
    </source>
</evidence>
<dbReference type="Gene3D" id="1.25.40.10">
    <property type="entry name" value="Tetratricopeptide repeat domain"/>
    <property type="match status" value="1"/>
</dbReference>
<dbReference type="EMBL" id="SJPI01000001">
    <property type="protein sequence ID" value="TWT52925.1"/>
    <property type="molecule type" value="Genomic_DNA"/>
</dbReference>
<dbReference type="InterPro" id="IPR051829">
    <property type="entry name" value="Multiheme_Cytochr_ET"/>
</dbReference>
<dbReference type="AlphaFoldDB" id="A0A5C5WRY1"/>
<dbReference type="OrthoDB" id="9790037at2"/>
<organism evidence="4 5">
    <name type="scientific">Rubripirellula amarantea</name>
    <dbReference type="NCBI Taxonomy" id="2527999"/>
    <lineage>
        <taxon>Bacteria</taxon>
        <taxon>Pseudomonadati</taxon>
        <taxon>Planctomycetota</taxon>
        <taxon>Planctomycetia</taxon>
        <taxon>Pirellulales</taxon>
        <taxon>Pirellulaceae</taxon>
        <taxon>Rubripirellula</taxon>
    </lineage>
</organism>
<evidence type="ECO:0000256" key="1">
    <source>
        <dbReference type="ARBA" id="ARBA00022729"/>
    </source>
</evidence>
<dbReference type="InterPro" id="IPR011990">
    <property type="entry name" value="TPR-like_helical_dom_sf"/>
</dbReference>
<gene>
    <name evidence="4" type="ORF">Pla22_05530</name>
</gene>
<dbReference type="Proteomes" id="UP000316598">
    <property type="component" value="Unassembled WGS sequence"/>
</dbReference>
<keyword evidence="2" id="KW-0812">Transmembrane</keyword>
<feature type="domain" description="Cytochrome c-552/4" evidence="3">
    <location>
        <begin position="218"/>
        <end position="253"/>
    </location>
</feature>
<evidence type="ECO:0000259" key="3">
    <source>
        <dbReference type="Pfam" id="PF13435"/>
    </source>
</evidence>
<dbReference type="SUPFAM" id="SSF48452">
    <property type="entry name" value="TPR-like"/>
    <property type="match status" value="1"/>
</dbReference>
<keyword evidence="1" id="KW-0732">Signal</keyword>
<dbReference type="SUPFAM" id="SSF48695">
    <property type="entry name" value="Multiheme cytochromes"/>
    <property type="match status" value="1"/>
</dbReference>
<reference evidence="4 5" key="1">
    <citation type="submission" date="2019-02" db="EMBL/GenBank/DDBJ databases">
        <title>Deep-cultivation of Planctomycetes and their phenomic and genomic characterization uncovers novel biology.</title>
        <authorList>
            <person name="Wiegand S."/>
            <person name="Jogler M."/>
            <person name="Boedeker C."/>
            <person name="Pinto D."/>
            <person name="Vollmers J."/>
            <person name="Rivas-Marin E."/>
            <person name="Kohn T."/>
            <person name="Peeters S.H."/>
            <person name="Heuer A."/>
            <person name="Rast P."/>
            <person name="Oberbeckmann S."/>
            <person name="Bunk B."/>
            <person name="Jeske O."/>
            <person name="Meyerdierks A."/>
            <person name="Storesund J.E."/>
            <person name="Kallscheuer N."/>
            <person name="Luecker S."/>
            <person name="Lage O.M."/>
            <person name="Pohl T."/>
            <person name="Merkel B.J."/>
            <person name="Hornburger P."/>
            <person name="Mueller R.-W."/>
            <person name="Bruemmer F."/>
            <person name="Labrenz M."/>
            <person name="Spormann A.M."/>
            <person name="Op Den Camp H."/>
            <person name="Overmann J."/>
            <person name="Amann R."/>
            <person name="Jetten M.S.M."/>
            <person name="Mascher T."/>
            <person name="Medema M.H."/>
            <person name="Devos D.P."/>
            <person name="Kaster A.-K."/>
            <person name="Ovreas L."/>
            <person name="Rohde M."/>
            <person name="Galperin M.Y."/>
            <person name="Jogler C."/>
        </authorList>
    </citation>
    <scope>NUCLEOTIDE SEQUENCE [LARGE SCALE GENOMIC DNA]</scope>
    <source>
        <strain evidence="4 5">Pla22</strain>
    </source>
</reference>
<evidence type="ECO:0000256" key="2">
    <source>
        <dbReference type="SAM" id="Phobius"/>
    </source>
</evidence>
<accession>A0A5C5WRY1</accession>
<proteinExistence type="predicted"/>
<evidence type="ECO:0000313" key="4">
    <source>
        <dbReference type="EMBL" id="TWT52925.1"/>
    </source>
</evidence>
<feature type="transmembrane region" description="Helical" evidence="2">
    <location>
        <begin position="21"/>
        <end position="45"/>
    </location>
</feature>
<dbReference type="Pfam" id="PF13435">
    <property type="entry name" value="Cytochrome_C554"/>
    <property type="match status" value="2"/>
</dbReference>
<sequence>MRHQSINQEPVARYRMTRWALNSSVLFTQVMSIGVAFALTTTTGWSQEGSENKSQDFRFSIVAPATDEPESETSTKMLSSHQGYVGTQKCVACHQEQYASYLQTSHSKTVAITDAKQEPPAASFHHEASDRDYEVIHRGDVLLHAESLVNDAGVTVARTELPITYSFGSGLHAKTYVCEDKDFLVESPITWYRGEHLGWGMSPGYDRLGHLSFQRLVKQACVYCHVGQIDRLEGNPSRFEIVEQTVSCERCHGPGESHIARYESSSPASKTDNIVNPKELTRELSEAICHQCHLAGVTTVESSVHSPWEFRPGEKITKYRTDYQYELDGDTMNIVGHVEQMHASKCYQETSTLTCITCHDPHHPPTPENSVDIYRQACLDCHALDACGIDHDERIAKNNDDCSKCHMPAAKTNVTHVAFHHHRIGIHTESVDHVPRTSDVLIPVVDDPDLPEQERKRRLAIAMYQQLDATHGTPDAPKPRDIAMYELFQLYQAGVEDATITTALAEDAFESGYSEISKSLAEKSLQYQPRPAEERLDALRILGRIALARQDNVAALKYYRELVSQTRNANDHYYLGLSEQNNKNSDRAIASLERSIELEPLMTSAHQALQAIYTSLGNLQLATFHADKAKQLDEYAAEVLASD</sequence>
<comment type="caution">
    <text evidence="4">The sequence shown here is derived from an EMBL/GenBank/DDBJ whole genome shotgun (WGS) entry which is preliminary data.</text>
</comment>
<dbReference type="InterPro" id="IPR023155">
    <property type="entry name" value="Cyt_c-552/4"/>
</dbReference>
<keyword evidence="5" id="KW-1185">Reference proteome</keyword>
<dbReference type="PANTHER" id="PTHR35038:SF8">
    <property type="entry name" value="C-TYPE POLYHEME CYTOCHROME OMCC"/>
    <property type="match status" value="1"/>
</dbReference>
<dbReference type="InterPro" id="IPR036280">
    <property type="entry name" value="Multihaem_cyt_sf"/>
</dbReference>
<dbReference type="PANTHER" id="PTHR35038">
    <property type="entry name" value="DISSIMILATORY SULFITE REDUCTASE SIRA"/>
    <property type="match status" value="1"/>
</dbReference>
<keyword evidence="2" id="KW-0472">Membrane</keyword>
<keyword evidence="2" id="KW-1133">Transmembrane helix</keyword>
<feature type="domain" description="Cytochrome c-552/4" evidence="3">
    <location>
        <begin position="89"/>
        <end position="120"/>
    </location>
</feature>
<name>A0A5C5WRY1_9BACT</name>